<accession>A0A0P5CXF8</accession>
<organism evidence="1 2">
    <name type="scientific">Daphnia magna</name>
    <dbReference type="NCBI Taxonomy" id="35525"/>
    <lineage>
        <taxon>Eukaryota</taxon>
        <taxon>Metazoa</taxon>
        <taxon>Ecdysozoa</taxon>
        <taxon>Arthropoda</taxon>
        <taxon>Crustacea</taxon>
        <taxon>Branchiopoda</taxon>
        <taxon>Diplostraca</taxon>
        <taxon>Cladocera</taxon>
        <taxon>Anomopoda</taxon>
        <taxon>Daphniidae</taxon>
        <taxon>Daphnia</taxon>
    </lineage>
</organism>
<dbReference type="EMBL" id="LRGB01002915">
    <property type="protein sequence ID" value="KZS05485.1"/>
    <property type="molecule type" value="Genomic_DNA"/>
</dbReference>
<gene>
    <name evidence="1" type="ORF">APZ42_031311</name>
</gene>
<dbReference type="AlphaFoldDB" id="A0A0P5CXF8"/>
<reference evidence="1 2" key="1">
    <citation type="submission" date="2016-03" db="EMBL/GenBank/DDBJ databases">
        <title>EvidentialGene: Evidence-directed Construction of Genes on Genomes.</title>
        <authorList>
            <person name="Gilbert D.G."/>
            <person name="Choi J.-H."/>
            <person name="Mockaitis K."/>
            <person name="Colbourne J."/>
            <person name="Pfrender M."/>
        </authorList>
    </citation>
    <scope>NUCLEOTIDE SEQUENCE [LARGE SCALE GENOMIC DNA]</scope>
    <source>
        <strain evidence="1 2">Xinb3</strain>
        <tissue evidence="1">Complete organism</tissue>
    </source>
</reference>
<protein>
    <submittedName>
        <fullName evidence="1">Uncharacterized protein</fullName>
    </submittedName>
</protein>
<name>A0A0P5CXF8_9CRUS</name>
<proteinExistence type="predicted"/>
<sequence>MKNCVELLIAEGGSLRCHVSMVRARNGMQFGESAQLSQGFSNHLTTTMHLLRARPDSRRQPTVCHMHHPERVALPHYQ</sequence>
<keyword evidence="2" id="KW-1185">Reference proteome</keyword>
<evidence type="ECO:0000313" key="1">
    <source>
        <dbReference type="EMBL" id="KZS05485.1"/>
    </source>
</evidence>
<dbReference type="Proteomes" id="UP000076858">
    <property type="component" value="Unassembled WGS sequence"/>
</dbReference>
<evidence type="ECO:0000313" key="2">
    <source>
        <dbReference type="Proteomes" id="UP000076858"/>
    </source>
</evidence>
<comment type="caution">
    <text evidence="1">The sequence shown here is derived from an EMBL/GenBank/DDBJ whole genome shotgun (WGS) entry which is preliminary data.</text>
</comment>